<gene>
    <name evidence="3" type="ORF">F7O44_08365</name>
</gene>
<evidence type="ECO:0000259" key="2">
    <source>
        <dbReference type="Pfam" id="PF01551"/>
    </source>
</evidence>
<dbReference type="AlphaFoldDB" id="A0A7K3M1F9"/>
<dbReference type="Pfam" id="PF01551">
    <property type="entry name" value="Peptidase_M23"/>
    <property type="match status" value="1"/>
</dbReference>
<evidence type="ECO:0000313" key="3">
    <source>
        <dbReference type="EMBL" id="NDL57080.1"/>
    </source>
</evidence>
<evidence type="ECO:0000256" key="1">
    <source>
        <dbReference type="SAM" id="Phobius"/>
    </source>
</evidence>
<accession>A0A7K3M1F9</accession>
<comment type="caution">
    <text evidence="3">The sequence shown here is derived from an EMBL/GenBank/DDBJ whole genome shotgun (WGS) entry which is preliminary data.</text>
</comment>
<dbReference type="PANTHER" id="PTHR21666:SF270">
    <property type="entry name" value="MUREIN HYDROLASE ACTIVATOR ENVC"/>
    <property type="match status" value="1"/>
</dbReference>
<evidence type="ECO:0000313" key="4">
    <source>
        <dbReference type="Proteomes" id="UP000460435"/>
    </source>
</evidence>
<organism evidence="3 4">
    <name type="scientific">Phytoactinopolyspora mesophila</name>
    <dbReference type="NCBI Taxonomy" id="2650750"/>
    <lineage>
        <taxon>Bacteria</taxon>
        <taxon>Bacillati</taxon>
        <taxon>Actinomycetota</taxon>
        <taxon>Actinomycetes</taxon>
        <taxon>Jiangellales</taxon>
        <taxon>Jiangellaceae</taxon>
        <taxon>Phytoactinopolyspora</taxon>
    </lineage>
</organism>
<sequence>MRLVLTGMACAFLSILAPRWLPDAGPLLAAFGAGGILLILVGVGALFVPGTDHTGEPLVIQPPVQGRWLALNSPATKVPSHGVRAYGQAYAVDLVFEPQESERPQFGSGPGMRRPTDFPAFGEPVLSPVPGTVVRVQDSARDHRSRSRLWAVGYMMIEGMLRELGGVRNIVGNHVVIDAGDGCFALVAHLQRGSAQVGAGDQVEAGQALGRCGNSGNSSEPHVHVQLMDRANPSTAQGLPMTFTGIAIGDGQPTTGMPANGEYMTVS</sequence>
<dbReference type="EMBL" id="WLZY01000002">
    <property type="protein sequence ID" value="NDL57080.1"/>
    <property type="molecule type" value="Genomic_DNA"/>
</dbReference>
<dbReference type="InterPro" id="IPR050570">
    <property type="entry name" value="Cell_wall_metabolism_enzyme"/>
</dbReference>
<dbReference type="InterPro" id="IPR016047">
    <property type="entry name" value="M23ase_b-sheet_dom"/>
</dbReference>
<feature type="domain" description="M23ase beta-sheet core" evidence="2">
    <location>
        <begin position="122"/>
        <end position="232"/>
    </location>
</feature>
<proteinExistence type="predicted"/>
<reference evidence="3 4" key="1">
    <citation type="submission" date="2019-11" db="EMBL/GenBank/DDBJ databases">
        <authorList>
            <person name="Li X.-J."/>
            <person name="Feng X.-M."/>
        </authorList>
    </citation>
    <scope>NUCLEOTIDE SEQUENCE [LARGE SCALE GENOMIC DNA]</scope>
    <source>
        <strain evidence="3 4">XMNu-373</strain>
    </source>
</reference>
<dbReference type="SUPFAM" id="SSF51261">
    <property type="entry name" value="Duplicated hybrid motif"/>
    <property type="match status" value="1"/>
</dbReference>
<dbReference type="Gene3D" id="2.70.70.10">
    <property type="entry name" value="Glucose Permease (Domain IIA)"/>
    <property type="match status" value="1"/>
</dbReference>
<dbReference type="CDD" id="cd12797">
    <property type="entry name" value="M23_peptidase"/>
    <property type="match status" value="1"/>
</dbReference>
<dbReference type="Proteomes" id="UP000460435">
    <property type="component" value="Unassembled WGS sequence"/>
</dbReference>
<dbReference type="PANTHER" id="PTHR21666">
    <property type="entry name" value="PEPTIDASE-RELATED"/>
    <property type="match status" value="1"/>
</dbReference>
<keyword evidence="1" id="KW-0472">Membrane</keyword>
<feature type="transmembrane region" description="Helical" evidence="1">
    <location>
        <begin position="28"/>
        <end position="48"/>
    </location>
</feature>
<name>A0A7K3M1F9_9ACTN</name>
<dbReference type="GO" id="GO:0004222">
    <property type="term" value="F:metalloendopeptidase activity"/>
    <property type="evidence" value="ECO:0007669"/>
    <property type="project" value="TreeGrafter"/>
</dbReference>
<keyword evidence="1" id="KW-1133">Transmembrane helix</keyword>
<dbReference type="InterPro" id="IPR011055">
    <property type="entry name" value="Dup_hybrid_motif"/>
</dbReference>
<keyword evidence="4" id="KW-1185">Reference proteome</keyword>
<protein>
    <submittedName>
        <fullName evidence="3">Peptidoglycan DD-metalloendopeptidase family protein</fullName>
    </submittedName>
</protein>
<keyword evidence="1" id="KW-0812">Transmembrane</keyword>